<dbReference type="EMBL" id="JBHUPD010000002">
    <property type="protein sequence ID" value="MFD2872425.1"/>
    <property type="molecule type" value="Genomic_DNA"/>
</dbReference>
<name>A0ABW5YAX1_9SPHI</name>
<keyword evidence="1" id="KW-1133">Transmembrane helix</keyword>
<feature type="transmembrane region" description="Helical" evidence="1">
    <location>
        <begin position="35"/>
        <end position="54"/>
    </location>
</feature>
<keyword evidence="1" id="KW-0812">Transmembrane</keyword>
<dbReference type="RefSeq" id="WP_377184098.1">
    <property type="nucleotide sequence ID" value="NZ_JBHUPD010000002.1"/>
</dbReference>
<reference evidence="3" key="1">
    <citation type="journal article" date="2019" name="Int. J. Syst. Evol. Microbiol.">
        <title>The Global Catalogue of Microorganisms (GCM) 10K type strain sequencing project: providing services to taxonomists for standard genome sequencing and annotation.</title>
        <authorList>
            <consortium name="The Broad Institute Genomics Platform"/>
            <consortium name="The Broad Institute Genome Sequencing Center for Infectious Disease"/>
            <person name="Wu L."/>
            <person name="Ma J."/>
        </authorList>
    </citation>
    <scope>NUCLEOTIDE SEQUENCE [LARGE SCALE GENOMIC DNA]</scope>
    <source>
        <strain evidence="3">KCTC 22437</strain>
    </source>
</reference>
<sequence length="64" mass="7068">MRSKSNLGMILTLIGINGITLSLYGFFMVYITRGFFAGAVLLSCILFFAGVSLLRDQLSHRADH</sequence>
<keyword evidence="1" id="KW-0472">Membrane</keyword>
<gene>
    <name evidence="2" type="ORF">ACFS5N_08105</name>
</gene>
<accession>A0ABW5YAX1</accession>
<feature type="transmembrane region" description="Helical" evidence="1">
    <location>
        <begin position="7"/>
        <end position="29"/>
    </location>
</feature>
<proteinExistence type="predicted"/>
<evidence type="ECO:0000313" key="2">
    <source>
        <dbReference type="EMBL" id="MFD2872425.1"/>
    </source>
</evidence>
<organism evidence="2 3">
    <name type="scientific">Mucilaginibacter ximonensis</name>
    <dbReference type="NCBI Taxonomy" id="538021"/>
    <lineage>
        <taxon>Bacteria</taxon>
        <taxon>Pseudomonadati</taxon>
        <taxon>Bacteroidota</taxon>
        <taxon>Sphingobacteriia</taxon>
        <taxon>Sphingobacteriales</taxon>
        <taxon>Sphingobacteriaceae</taxon>
        <taxon>Mucilaginibacter</taxon>
    </lineage>
</organism>
<comment type="caution">
    <text evidence="2">The sequence shown here is derived from an EMBL/GenBank/DDBJ whole genome shotgun (WGS) entry which is preliminary data.</text>
</comment>
<evidence type="ECO:0000256" key="1">
    <source>
        <dbReference type="SAM" id="Phobius"/>
    </source>
</evidence>
<dbReference type="Proteomes" id="UP001597557">
    <property type="component" value="Unassembled WGS sequence"/>
</dbReference>
<evidence type="ECO:0000313" key="3">
    <source>
        <dbReference type="Proteomes" id="UP001597557"/>
    </source>
</evidence>
<keyword evidence="3" id="KW-1185">Reference proteome</keyword>
<protein>
    <submittedName>
        <fullName evidence="2">Uncharacterized protein</fullName>
    </submittedName>
</protein>